<keyword evidence="4" id="KW-0931">ER-Golgi transport</keyword>
<evidence type="ECO:0000256" key="5">
    <source>
        <dbReference type="ARBA" id="ARBA00022927"/>
    </source>
</evidence>
<evidence type="ECO:0000256" key="2">
    <source>
        <dbReference type="ARBA" id="ARBA00010050"/>
    </source>
</evidence>
<evidence type="ECO:0000256" key="3">
    <source>
        <dbReference type="ARBA" id="ARBA00022448"/>
    </source>
</evidence>
<accession>A0AB39Z3L2</accession>
<evidence type="ECO:0000256" key="1">
    <source>
        <dbReference type="ARBA" id="ARBA00004170"/>
    </source>
</evidence>
<dbReference type="Proteomes" id="UP001652628">
    <property type="component" value="Chromosome 2R"/>
</dbReference>
<dbReference type="InterPro" id="IPR000744">
    <property type="entry name" value="NSF_attach"/>
</dbReference>
<comment type="similarity">
    <text evidence="2">Belongs to the SNAP family.</text>
</comment>
<name>A0AB39Z3L2_DROSZ</name>
<dbReference type="GeneID" id="108008586"/>
<dbReference type="AlphaFoldDB" id="A0AB39Z3L2"/>
<dbReference type="SUPFAM" id="SSF48452">
    <property type="entry name" value="TPR-like"/>
    <property type="match status" value="1"/>
</dbReference>
<keyword evidence="10" id="KW-1185">Reference proteome</keyword>
<comment type="subcellular location">
    <subcellularLocation>
        <location evidence="1">Membrane</location>
        <topology evidence="1">Peripheral membrane protein</topology>
    </subcellularLocation>
</comment>
<sequence length="303" mass="33830">MSGVAAKKIAEAENLVKQAEKSLKLSMLKWVPDYDSAADEYSKAATAYRIAKSYDKSKECFLKAIDCYKNNKAWFHAAKAYEQIILLSKDADKLHEVEEYANKSANLYQQHGSPEAAASALDKAAKLTESKHPDMALRFYQHALEVIMIEDSVRQAAEFASKVSRILVKLRRYEEATNALKKEISLNQQTESYGQIGRLVVALVMVQLARGDSVEAEKTFREWGNCCEPEEVATLQTLLQAFDDEDPELAARMLASPFIRHMDVEYAILSKNIPLPQGIQLEKKTGDNAGIETNDAEDEGGLC</sequence>
<dbReference type="Pfam" id="PF14938">
    <property type="entry name" value="SNAP"/>
    <property type="match status" value="1"/>
</dbReference>
<dbReference type="Gene3D" id="1.25.40.10">
    <property type="entry name" value="Tetratricopeptide repeat domain"/>
    <property type="match status" value="1"/>
</dbReference>
<feature type="region of interest" description="Disordered" evidence="9">
    <location>
        <begin position="284"/>
        <end position="303"/>
    </location>
</feature>
<keyword evidence="3" id="KW-0813">Transport</keyword>
<evidence type="ECO:0000256" key="7">
    <source>
        <dbReference type="ARBA" id="ARBA00040047"/>
    </source>
</evidence>
<gene>
    <name evidence="11" type="primary">gammaSnap1</name>
</gene>
<proteinExistence type="inferred from homology"/>
<dbReference type="GO" id="GO:0019905">
    <property type="term" value="F:syntaxin binding"/>
    <property type="evidence" value="ECO:0007669"/>
    <property type="project" value="TreeGrafter"/>
</dbReference>
<dbReference type="GO" id="GO:0005774">
    <property type="term" value="C:vacuolar membrane"/>
    <property type="evidence" value="ECO:0007669"/>
    <property type="project" value="TreeGrafter"/>
</dbReference>
<organism evidence="10 11">
    <name type="scientific">Drosophila suzukii</name>
    <name type="common">Spotted-wing drosophila fruit fly</name>
    <dbReference type="NCBI Taxonomy" id="28584"/>
    <lineage>
        <taxon>Eukaryota</taxon>
        <taxon>Metazoa</taxon>
        <taxon>Ecdysozoa</taxon>
        <taxon>Arthropoda</taxon>
        <taxon>Hexapoda</taxon>
        <taxon>Insecta</taxon>
        <taxon>Pterygota</taxon>
        <taxon>Neoptera</taxon>
        <taxon>Endopterygota</taxon>
        <taxon>Diptera</taxon>
        <taxon>Brachycera</taxon>
        <taxon>Muscomorpha</taxon>
        <taxon>Ephydroidea</taxon>
        <taxon>Drosophilidae</taxon>
        <taxon>Drosophila</taxon>
        <taxon>Sophophora</taxon>
    </lineage>
</organism>
<evidence type="ECO:0000256" key="9">
    <source>
        <dbReference type="SAM" id="MobiDB-lite"/>
    </source>
</evidence>
<protein>
    <recommendedName>
        <fullName evidence="7">Gamma-soluble NSF attachment protein</fullName>
    </recommendedName>
    <alternativeName>
        <fullName evidence="8">N-ethylmaleimide-sensitive factor attachment protein gamma</fullName>
    </alternativeName>
</protein>
<dbReference type="GO" id="GO:0031201">
    <property type="term" value="C:SNARE complex"/>
    <property type="evidence" value="ECO:0007669"/>
    <property type="project" value="TreeGrafter"/>
</dbReference>
<evidence type="ECO:0000256" key="6">
    <source>
        <dbReference type="ARBA" id="ARBA00023136"/>
    </source>
</evidence>
<feature type="compositionally biased region" description="Acidic residues" evidence="9">
    <location>
        <begin position="294"/>
        <end position="303"/>
    </location>
</feature>
<dbReference type="PANTHER" id="PTHR13768:SF2">
    <property type="entry name" value="GAMMA-SOLUBLE NSF ATTACHMENT PROTEIN"/>
    <property type="match status" value="1"/>
</dbReference>
<dbReference type="GO" id="GO:0016192">
    <property type="term" value="P:vesicle-mediated transport"/>
    <property type="evidence" value="ECO:0007669"/>
    <property type="project" value="UniProtKB-KW"/>
</dbReference>
<keyword evidence="6" id="KW-0472">Membrane</keyword>
<dbReference type="RefSeq" id="XP_016927953.3">
    <property type="nucleotide sequence ID" value="XM_017072464.4"/>
</dbReference>
<dbReference type="GO" id="GO:0006886">
    <property type="term" value="P:intracellular protein transport"/>
    <property type="evidence" value="ECO:0007669"/>
    <property type="project" value="InterPro"/>
</dbReference>
<evidence type="ECO:0000313" key="11">
    <source>
        <dbReference type="RefSeq" id="XP_016927953.3"/>
    </source>
</evidence>
<dbReference type="PANTHER" id="PTHR13768">
    <property type="entry name" value="SOLUBLE NSF ATTACHMENT PROTEIN SNAP"/>
    <property type="match status" value="1"/>
</dbReference>
<evidence type="ECO:0000256" key="8">
    <source>
        <dbReference type="ARBA" id="ARBA00042485"/>
    </source>
</evidence>
<dbReference type="GO" id="GO:0005483">
    <property type="term" value="F:soluble NSF attachment protein activity"/>
    <property type="evidence" value="ECO:0007669"/>
    <property type="project" value="TreeGrafter"/>
</dbReference>
<evidence type="ECO:0000256" key="4">
    <source>
        <dbReference type="ARBA" id="ARBA00022892"/>
    </source>
</evidence>
<dbReference type="InterPro" id="IPR011990">
    <property type="entry name" value="TPR-like_helical_dom_sf"/>
</dbReference>
<reference evidence="11" key="1">
    <citation type="submission" date="2025-08" db="UniProtKB">
        <authorList>
            <consortium name="RefSeq"/>
        </authorList>
    </citation>
    <scope>IDENTIFICATION</scope>
</reference>
<keyword evidence="5" id="KW-0653">Protein transport</keyword>
<evidence type="ECO:0000313" key="10">
    <source>
        <dbReference type="Proteomes" id="UP001652628"/>
    </source>
</evidence>